<feature type="transmembrane region" description="Helical" evidence="1">
    <location>
        <begin position="22"/>
        <end position="42"/>
    </location>
</feature>
<evidence type="ECO:0000313" key="2">
    <source>
        <dbReference type="EMBL" id="KAJ9592519.1"/>
    </source>
</evidence>
<dbReference type="EMBL" id="JASPKZ010003834">
    <property type="protein sequence ID" value="KAJ9592519.1"/>
    <property type="molecule type" value="Genomic_DNA"/>
</dbReference>
<feature type="non-terminal residue" evidence="2">
    <location>
        <position position="1"/>
    </location>
</feature>
<evidence type="ECO:0000256" key="1">
    <source>
        <dbReference type="SAM" id="Phobius"/>
    </source>
</evidence>
<feature type="non-terminal residue" evidence="2">
    <location>
        <position position="51"/>
    </location>
</feature>
<protein>
    <submittedName>
        <fullName evidence="2">Uncharacterized protein</fullName>
    </submittedName>
</protein>
<accession>A0AAD8A4W3</accession>
<proteinExistence type="predicted"/>
<keyword evidence="1" id="KW-0472">Membrane</keyword>
<evidence type="ECO:0000313" key="3">
    <source>
        <dbReference type="Proteomes" id="UP001233999"/>
    </source>
</evidence>
<comment type="caution">
    <text evidence="2">The sequence shown here is derived from an EMBL/GenBank/DDBJ whole genome shotgun (WGS) entry which is preliminary data.</text>
</comment>
<organism evidence="2 3">
    <name type="scientific">Diploptera punctata</name>
    <name type="common">Pacific beetle cockroach</name>
    <dbReference type="NCBI Taxonomy" id="6984"/>
    <lineage>
        <taxon>Eukaryota</taxon>
        <taxon>Metazoa</taxon>
        <taxon>Ecdysozoa</taxon>
        <taxon>Arthropoda</taxon>
        <taxon>Hexapoda</taxon>
        <taxon>Insecta</taxon>
        <taxon>Pterygota</taxon>
        <taxon>Neoptera</taxon>
        <taxon>Polyneoptera</taxon>
        <taxon>Dictyoptera</taxon>
        <taxon>Blattodea</taxon>
        <taxon>Blaberoidea</taxon>
        <taxon>Blaberidae</taxon>
        <taxon>Diplopterinae</taxon>
        <taxon>Diploptera</taxon>
    </lineage>
</organism>
<keyword evidence="3" id="KW-1185">Reference proteome</keyword>
<name>A0AAD8A4W3_DIPPU</name>
<keyword evidence="1" id="KW-0812">Transmembrane</keyword>
<dbReference type="AlphaFoldDB" id="A0AAD8A4W3"/>
<gene>
    <name evidence="2" type="ORF">L9F63_015836</name>
</gene>
<dbReference type="Proteomes" id="UP001233999">
    <property type="component" value="Unassembled WGS sequence"/>
</dbReference>
<reference evidence="2" key="1">
    <citation type="journal article" date="2023" name="IScience">
        <title>Live-bearing cockroach genome reveals convergent evolutionary mechanisms linked to viviparity in insects and beyond.</title>
        <authorList>
            <person name="Fouks B."/>
            <person name="Harrison M.C."/>
            <person name="Mikhailova A.A."/>
            <person name="Marchal E."/>
            <person name="English S."/>
            <person name="Carruthers M."/>
            <person name="Jennings E.C."/>
            <person name="Chiamaka E.L."/>
            <person name="Frigard R.A."/>
            <person name="Pippel M."/>
            <person name="Attardo G.M."/>
            <person name="Benoit J.B."/>
            <person name="Bornberg-Bauer E."/>
            <person name="Tobe S.S."/>
        </authorList>
    </citation>
    <scope>NUCLEOTIDE SEQUENCE</scope>
    <source>
        <strain evidence="2">Stay&amp;Tobe</strain>
    </source>
</reference>
<sequence>NITSDALNLVTKKEMYSYSRLVQWRVCVLLMCIFVFCTFPICSLKSSVIIR</sequence>
<keyword evidence="1" id="KW-1133">Transmembrane helix</keyword>
<reference evidence="2" key="2">
    <citation type="submission" date="2023-05" db="EMBL/GenBank/DDBJ databases">
        <authorList>
            <person name="Fouks B."/>
        </authorList>
    </citation>
    <scope>NUCLEOTIDE SEQUENCE</scope>
    <source>
        <strain evidence="2">Stay&amp;Tobe</strain>
        <tissue evidence="2">Testes</tissue>
    </source>
</reference>